<name>A0A2V1D9R6_9PLEO</name>
<dbReference type="GO" id="GO:0016491">
    <property type="term" value="F:oxidoreductase activity"/>
    <property type="evidence" value="ECO:0007669"/>
    <property type="project" value="TreeGrafter"/>
</dbReference>
<dbReference type="PRINTS" id="PR00081">
    <property type="entry name" value="GDHRDH"/>
</dbReference>
<dbReference type="SUPFAM" id="SSF51735">
    <property type="entry name" value="NAD(P)-binding Rossmann-fold domains"/>
    <property type="match status" value="1"/>
</dbReference>
<evidence type="ECO:0000256" key="1">
    <source>
        <dbReference type="ARBA" id="ARBA00006484"/>
    </source>
</evidence>
<evidence type="ECO:0000313" key="3">
    <source>
        <dbReference type="Proteomes" id="UP000244855"/>
    </source>
</evidence>
<dbReference type="Gene3D" id="3.40.50.720">
    <property type="entry name" value="NAD(P)-binding Rossmann-like Domain"/>
    <property type="match status" value="1"/>
</dbReference>
<dbReference type="OrthoDB" id="7289984at2759"/>
<proteinExistence type="inferred from homology"/>
<dbReference type="AlphaFoldDB" id="A0A2V1D9R6"/>
<dbReference type="InterPro" id="IPR036291">
    <property type="entry name" value="NAD(P)-bd_dom_sf"/>
</dbReference>
<gene>
    <name evidence="2" type="ORF">DM02DRAFT_573701</name>
</gene>
<comment type="similarity">
    <text evidence="1">Belongs to the short-chain dehydrogenases/reductases (SDR) family.</text>
</comment>
<sequence length="254" mass="27445">MATYFITGTSRGLGLNVTKKLLLRPASEVSKIIAAARSESDALKSVIAGSNGRVEYVPLEVTDEEQVQKAASLAAGILGDSGLDVLVNNAGIMPFTKGGVPNMTDLKHVFEVDVLSVHNVTTAFIPLLEKGKLKKVVNISTAMGSIVQAPKYKLTPTPAYKIAKAALNMLTVQWHLAKYEEGFSVITLQPGWVKTDLGGQIADLEVEEAASAIEERLVHAGRPESGKFLNIRVYGWENGKPGKHNYYDGKELPW</sequence>
<evidence type="ECO:0000313" key="2">
    <source>
        <dbReference type="EMBL" id="PVH93919.1"/>
    </source>
</evidence>
<dbReference type="InterPro" id="IPR002347">
    <property type="entry name" value="SDR_fam"/>
</dbReference>
<dbReference type="EMBL" id="KZ805560">
    <property type="protein sequence ID" value="PVH93919.1"/>
    <property type="molecule type" value="Genomic_DNA"/>
</dbReference>
<protein>
    <submittedName>
        <fullName evidence="2">Short-chain dehydrogenase-like protein</fullName>
    </submittedName>
</protein>
<reference evidence="2 3" key="1">
    <citation type="journal article" date="2018" name="Sci. Rep.">
        <title>Comparative genomics provides insights into the lifestyle and reveals functional heterogeneity of dark septate endophytic fungi.</title>
        <authorList>
            <person name="Knapp D.G."/>
            <person name="Nemeth J.B."/>
            <person name="Barry K."/>
            <person name="Hainaut M."/>
            <person name="Henrissat B."/>
            <person name="Johnson J."/>
            <person name="Kuo A."/>
            <person name="Lim J.H.P."/>
            <person name="Lipzen A."/>
            <person name="Nolan M."/>
            <person name="Ohm R.A."/>
            <person name="Tamas L."/>
            <person name="Grigoriev I.V."/>
            <person name="Spatafora J.W."/>
            <person name="Nagy L.G."/>
            <person name="Kovacs G.M."/>
        </authorList>
    </citation>
    <scope>NUCLEOTIDE SEQUENCE [LARGE SCALE GENOMIC DNA]</scope>
    <source>
        <strain evidence="2 3">DSE2036</strain>
    </source>
</reference>
<dbReference type="Proteomes" id="UP000244855">
    <property type="component" value="Unassembled WGS sequence"/>
</dbReference>
<dbReference type="GO" id="GO:0005737">
    <property type="term" value="C:cytoplasm"/>
    <property type="evidence" value="ECO:0007669"/>
    <property type="project" value="TreeGrafter"/>
</dbReference>
<dbReference type="InterPro" id="IPR051468">
    <property type="entry name" value="Fungal_SecMetab_SDRs"/>
</dbReference>
<dbReference type="Pfam" id="PF00106">
    <property type="entry name" value="adh_short"/>
    <property type="match status" value="1"/>
</dbReference>
<accession>A0A2V1D9R6</accession>
<dbReference type="PANTHER" id="PTHR43544">
    <property type="entry name" value="SHORT-CHAIN DEHYDROGENASE/REDUCTASE"/>
    <property type="match status" value="1"/>
</dbReference>
<keyword evidence="3" id="KW-1185">Reference proteome</keyword>
<organism evidence="2 3">
    <name type="scientific">Periconia macrospinosa</name>
    <dbReference type="NCBI Taxonomy" id="97972"/>
    <lineage>
        <taxon>Eukaryota</taxon>
        <taxon>Fungi</taxon>
        <taxon>Dikarya</taxon>
        <taxon>Ascomycota</taxon>
        <taxon>Pezizomycotina</taxon>
        <taxon>Dothideomycetes</taxon>
        <taxon>Pleosporomycetidae</taxon>
        <taxon>Pleosporales</taxon>
        <taxon>Massarineae</taxon>
        <taxon>Periconiaceae</taxon>
        <taxon>Periconia</taxon>
    </lineage>
</organism>
<dbReference type="PANTHER" id="PTHR43544:SF36">
    <property type="entry name" value="CHAIN OXIDOREDUCTASE (CSGA), PUTATIVE (AFU_ORTHOLOGUE AFUA_4G00910)-RELATED"/>
    <property type="match status" value="1"/>
</dbReference>